<protein>
    <submittedName>
        <fullName evidence="2">Uncharacterized protein</fullName>
    </submittedName>
</protein>
<organism evidence="2 3">
    <name type="scientific">Paenibacillus paeoniae</name>
    <dbReference type="NCBI Taxonomy" id="2292705"/>
    <lineage>
        <taxon>Bacteria</taxon>
        <taxon>Bacillati</taxon>
        <taxon>Bacillota</taxon>
        <taxon>Bacilli</taxon>
        <taxon>Bacillales</taxon>
        <taxon>Paenibacillaceae</taxon>
        <taxon>Paenibacillus</taxon>
    </lineage>
</organism>
<feature type="transmembrane region" description="Helical" evidence="1">
    <location>
        <begin position="73"/>
        <end position="95"/>
    </location>
</feature>
<comment type="caution">
    <text evidence="2">The sequence shown here is derived from an EMBL/GenBank/DDBJ whole genome shotgun (WGS) entry which is preliminary data.</text>
</comment>
<dbReference type="InterPro" id="IPR025917">
    <property type="entry name" value="YuiB"/>
</dbReference>
<keyword evidence="1" id="KW-0472">Membrane</keyword>
<dbReference type="Pfam" id="PF14068">
    <property type="entry name" value="YuiB"/>
    <property type="match status" value="1"/>
</dbReference>
<evidence type="ECO:0000313" key="3">
    <source>
        <dbReference type="Proteomes" id="UP000261905"/>
    </source>
</evidence>
<reference evidence="2 3" key="1">
    <citation type="submission" date="2018-08" db="EMBL/GenBank/DDBJ databases">
        <title>Paenibacillus sp. M4BSY-1, whole genome shotgun sequence.</title>
        <authorList>
            <person name="Tuo L."/>
        </authorList>
    </citation>
    <scope>NUCLEOTIDE SEQUENCE [LARGE SCALE GENOMIC DNA]</scope>
    <source>
        <strain evidence="2 3">M4BSY-1</strain>
    </source>
</reference>
<evidence type="ECO:0000256" key="1">
    <source>
        <dbReference type="SAM" id="Phobius"/>
    </source>
</evidence>
<dbReference type="EMBL" id="QUBQ01000002">
    <property type="protein sequence ID" value="REK74572.1"/>
    <property type="molecule type" value="Genomic_DNA"/>
</dbReference>
<feature type="transmembrane region" description="Helical" evidence="1">
    <location>
        <begin position="36"/>
        <end position="53"/>
    </location>
</feature>
<dbReference type="RefSeq" id="WP_116046065.1">
    <property type="nucleotide sequence ID" value="NZ_QUBQ01000002.1"/>
</dbReference>
<dbReference type="OrthoDB" id="2382309at2"/>
<keyword evidence="1" id="KW-0812">Transmembrane</keyword>
<evidence type="ECO:0000313" key="2">
    <source>
        <dbReference type="EMBL" id="REK74572.1"/>
    </source>
</evidence>
<dbReference type="Proteomes" id="UP000261905">
    <property type="component" value="Unassembled WGS sequence"/>
</dbReference>
<accession>A0A371PF77</accession>
<dbReference type="AlphaFoldDB" id="A0A371PF77"/>
<gene>
    <name evidence="2" type="ORF">DX130_12790</name>
</gene>
<name>A0A371PF77_9BACL</name>
<proteinExistence type="predicted"/>
<sequence length="103" mass="11441">MPDIVIMIVQAAVATVLFFVMMFGIGFILNMLLKTTWFPMILFAIVLIGLIIWSPWDKASNPSLDNIGTYTAIYYLPIIGAMIGAYVSGWAINALRKGGFKMF</sequence>
<keyword evidence="1" id="KW-1133">Transmembrane helix</keyword>
<keyword evidence="3" id="KW-1185">Reference proteome</keyword>
<feature type="transmembrane region" description="Helical" evidence="1">
    <location>
        <begin position="6"/>
        <end position="29"/>
    </location>
</feature>